<sequence>PGRSTSAPLASNLNFSVGETVANLVKVGLSQGGQITVVTNVKSADVIVDVEGYVSALPTAGQGLYDGLAPARICDTRSSSLPVNQCTGKTMKPNSTMTVQVAGLGGVPANAEAVAVNVTVTDTTAAGYLTVFPGGARPTASNLNWASGRTVPNLVVVELNSSGGLTLYNYAGSTDVVLDVLGYYT</sequence>
<name>T1ARM1_9ZZZZ</name>
<evidence type="ECO:0000313" key="1">
    <source>
        <dbReference type="EMBL" id="EQD60002.1"/>
    </source>
</evidence>
<accession>T1ARM1</accession>
<reference evidence="1" key="2">
    <citation type="journal article" date="2014" name="ISME J.">
        <title>Microbial stratification in low pH oxic and suboxic macroscopic growths along an acid mine drainage.</title>
        <authorList>
            <person name="Mendez-Garcia C."/>
            <person name="Mesa V."/>
            <person name="Sprenger R.R."/>
            <person name="Richter M."/>
            <person name="Diez M.S."/>
            <person name="Solano J."/>
            <person name="Bargiela R."/>
            <person name="Golyshina O.V."/>
            <person name="Manteca A."/>
            <person name="Ramos J.L."/>
            <person name="Gallego J.R."/>
            <person name="Llorente I."/>
            <person name="Martins Dos Santos V.A."/>
            <person name="Jensen O.N."/>
            <person name="Pelaez A.I."/>
            <person name="Sanchez J."/>
            <person name="Ferrer M."/>
        </authorList>
    </citation>
    <scope>NUCLEOTIDE SEQUENCE</scope>
</reference>
<dbReference type="AlphaFoldDB" id="T1ARM1"/>
<proteinExistence type="predicted"/>
<reference evidence="1" key="1">
    <citation type="submission" date="2013-08" db="EMBL/GenBank/DDBJ databases">
        <authorList>
            <person name="Mendez C."/>
            <person name="Richter M."/>
            <person name="Ferrer M."/>
            <person name="Sanchez J."/>
        </authorList>
    </citation>
    <scope>NUCLEOTIDE SEQUENCE</scope>
</reference>
<organism evidence="1">
    <name type="scientific">mine drainage metagenome</name>
    <dbReference type="NCBI Taxonomy" id="410659"/>
    <lineage>
        <taxon>unclassified sequences</taxon>
        <taxon>metagenomes</taxon>
        <taxon>ecological metagenomes</taxon>
    </lineage>
</organism>
<comment type="caution">
    <text evidence="1">The sequence shown here is derived from an EMBL/GenBank/DDBJ whole genome shotgun (WGS) entry which is preliminary data.</text>
</comment>
<feature type="non-terminal residue" evidence="1">
    <location>
        <position position="1"/>
    </location>
</feature>
<gene>
    <name evidence="1" type="ORF">B1A_10316</name>
</gene>
<feature type="non-terminal residue" evidence="1">
    <location>
        <position position="185"/>
    </location>
</feature>
<dbReference type="EMBL" id="AUZX01007342">
    <property type="protein sequence ID" value="EQD60002.1"/>
    <property type="molecule type" value="Genomic_DNA"/>
</dbReference>
<protein>
    <submittedName>
        <fullName evidence="1">Peptidase S8 and S53</fullName>
    </submittedName>
</protein>